<dbReference type="AlphaFoldDB" id="A0A1Q5PBX3"/>
<organism evidence="2 3">
    <name type="scientific">Pontibacter flavimaris</name>
    <dbReference type="NCBI Taxonomy" id="1797110"/>
    <lineage>
        <taxon>Bacteria</taxon>
        <taxon>Pseudomonadati</taxon>
        <taxon>Bacteroidota</taxon>
        <taxon>Cytophagia</taxon>
        <taxon>Cytophagales</taxon>
        <taxon>Hymenobacteraceae</taxon>
        <taxon>Pontibacter</taxon>
    </lineage>
</organism>
<feature type="compositionally biased region" description="Basic and acidic residues" evidence="1">
    <location>
        <begin position="1"/>
        <end position="13"/>
    </location>
</feature>
<comment type="caution">
    <text evidence="2">The sequence shown here is derived from an EMBL/GenBank/DDBJ whole genome shotgun (WGS) entry which is preliminary data.</text>
</comment>
<proteinExistence type="predicted"/>
<keyword evidence="3" id="KW-1185">Reference proteome</keyword>
<name>A0A1Q5PBX3_9BACT</name>
<evidence type="ECO:0000313" key="2">
    <source>
        <dbReference type="EMBL" id="OKL39760.1"/>
    </source>
</evidence>
<accession>A0A1Q5PBX3</accession>
<evidence type="ECO:0000313" key="3">
    <source>
        <dbReference type="Proteomes" id="UP000186551"/>
    </source>
</evidence>
<feature type="region of interest" description="Disordered" evidence="1">
    <location>
        <begin position="1"/>
        <end position="25"/>
    </location>
</feature>
<reference evidence="2 3" key="1">
    <citation type="submission" date="2016-03" db="EMBL/GenBank/DDBJ databases">
        <title>Genome sequence of Pontibacter sp. nov., of the family cytophagaceae, isolated from marine sediment of the Yellow Sea, China.</title>
        <authorList>
            <person name="Zhang G."/>
            <person name="Zhang R."/>
        </authorList>
    </citation>
    <scope>NUCLEOTIDE SEQUENCE [LARGE SCALE GENOMIC DNA]</scope>
    <source>
        <strain evidence="2 3">S10-8</strain>
    </source>
</reference>
<gene>
    <name evidence="2" type="ORF">A3841_00610</name>
</gene>
<dbReference type="Proteomes" id="UP000186551">
    <property type="component" value="Unassembled WGS sequence"/>
</dbReference>
<sequence length="61" mass="7007">MRQPEVRGQEKLPARCPRTSPLGLESTKVRNETIGLWELQDQRQLESIACVKQKEAVDMEV</sequence>
<evidence type="ECO:0000256" key="1">
    <source>
        <dbReference type="SAM" id="MobiDB-lite"/>
    </source>
</evidence>
<dbReference type="EMBL" id="LVWA01000007">
    <property type="protein sequence ID" value="OKL39760.1"/>
    <property type="molecule type" value="Genomic_DNA"/>
</dbReference>
<protein>
    <submittedName>
        <fullName evidence="2">Uncharacterized protein</fullName>
    </submittedName>
</protein>